<feature type="repeat" description="WD" evidence="7">
    <location>
        <begin position="86"/>
        <end position="125"/>
    </location>
</feature>
<dbReference type="OrthoDB" id="19711at2759"/>
<organism evidence="8 9">
    <name type="scientific">Handroanthus impetiginosus</name>
    <dbReference type="NCBI Taxonomy" id="429701"/>
    <lineage>
        <taxon>Eukaryota</taxon>
        <taxon>Viridiplantae</taxon>
        <taxon>Streptophyta</taxon>
        <taxon>Embryophyta</taxon>
        <taxon>Tracheophyta</taxon>
        <taxon>Spermatophyta</taxon>
        <taxon>Magnoliopsida</taxon>
        <taxon>eudicotyledons</taxon>
        <taxon>Gunneridae</taxon>
        <taxon>Pentapetalae</taxon>
        <taxon>asterids</taxon>
        <taxon>lamiids</taxon>
        <taxon>Lamiales</taxon>
        <taxon>Bignoniaceae</taxon>
        <taxon>Crescentiina</taxon>
        <taxon>Tabebuia alliance</taxon>
        <taxon>Handroanthus</taxon>
    </lineage>
</organism>
<keyword evidence="2" id="KW-0479">Metal-binding</keyword>
<evidence type="ECO:0000256" key="7">
    <source>
        <dbReference type="PROSITE-ProRule" id="PRU00221"/>
    </source>
</evidence>
<evidence type="ECO:0000313" key="9">
    <source>
        <dbReference type="Proteomes" id="UP000231279"/>
    </source>
</evidence>
<dbReference type="GO" id="GO:0003677">
    <property type="term" value="F:DNA binding"/>
    <property type="evidence" value="ECO:0007669"/>
    <property type="project" value="UniProtKB-KW"/>
</dbReference>
<reference evidence="9" key="1">
    <citation type="journal article" date="2018" name="Gigascience">
        <title>Genome assembly of the Pink Ipe (Handroanthus impetiginosus, Bignoniaceae), a highly valued, ecologically keystone Neotropical timber forest tree.</title>
        <authorList>
            <person name="Silva-Junior O.B."/>
            <person name="Grattapaglia D."/>
            <person name="Novaes E."/>
            <person name="Collevatti R.G."/>
        </authorList>
    </citation>
    <scope>NUCLEOTIDE SEQUENCE [LARGE SCALE GENOMIC DNA]</scope>
    <source>
        <strain evidence="9">cv. UFG-1</strain>
    </source>
</reference>
<dbReference type="Gene3D" id="2.130.10.10">
    <property type="entry name" value="YVTN repeat-like/Quinoprotein amine dehydrogenase"/>
    <property type="match status" value="1"/>
</dbReference>
<evidence type="ECO:0000256" key="5">
    <source>
        <dbReference type="ARBA" id="ARBA00022833"/>
    </source>
</evidence>
<keyword evidence="4" id="KW-0863">Zinc-finger</keyword>
<dbReference type="PROSITE" id="PS50294">
    <property type="entry name" value="WD_REPEATS_REGION"/>
    <property type="match status" value="1"/>
</dbReference>
<dbReference type="InterPro" id="IPR001680">
    <property type="entry name" value="WD40_rpt"/>
</dbReference>
<evidence type="ECO:0000256" key="1">
    <source>
        <dbReference type="ARBA" id="ARBA00022574"/>
    </source>
</evidence>
<evidence type="ECO:0000256" key="6">
    <source>
        <dbReference type="ARBA" id="ARBA00023125"/>
    </source>
</evidence>
<dbReference type="InterPro" id="IPR015943">
    <property type="entry name" value="WD40/YVTN_repeat-like_dom_sf"/>
</dbReference>
<keyword evidence="9" id="KW-1185">Reference proteome</keyword>
<dbReference type="SMART" id="SM00320">
    <property type="entry name" value="WD40"/>
    <property type="match status" value="5"/>
</dbReference>
<protein>
    <submittedName>
        <fullName evidence="8">Uncharacterized protein</fullName>
    </submittedName>
</protein>
<dbReference type="GO" id="GO:0008270">
    <property type="term" value="F:zinc ion binding"/>
    <property type="evidence" value="ECO:0007669"/>
    <property type="project" value="UniProtKB-KW"/>
</dbReference>
<keyword evidence="5" id="KW-0862">Zinc</keyword>
<dbReference type="Proteomes" id="UP000231279">
    <property type="component" value="Unassembled WGS sequence"/>
</dbReference>
<dbReference type="EMBL" id="NKXS01000313">
    <property type="protein sequence ID" value="PIN25089.1"/>
    <property type="molecule type" value="Genomic_DNA"/>
</dbReference>
<comment type="caution">
    <text evidence="8">The sequence shown here is derived from an EMBL/GenBank/DDBJ whole genome shotgun (WGS) entry which is preliminary data.</text>
</comment>
<dbReference type="AlphaFoldDB" id="A0A2G9I5R1"/>
<accession>A0A2G9I5R1</accession>
<evidence type="ECO:0000256" key="2">
    <source>
        <dbReference type="ARBA" id="ARBA00022723"/>
    </source>
</evidence>
<proteinExistence type="predicted"/>
<evidence type="ECO:0000256" key="4">
    <source>
        <dbReference type="ARBA" id="ARBA00022771"/>
    </source>
</evidence>
<keyword evidence="1 7" id="KW-0853">WD repeat</keyword>
<name>A0A2G9I5R1_9LAMI</name>
<evidence type="ECO:0000313" key="8">
    <source>
        <dbReference type="EMBL" id="PIN25089.1"/>
    </source>
</evidence>
<dbReference type="InterPro" id="IPR044715">
    <property type="entry name" value="WDR86-like"/>
</dbReference>
<dbReference type="PANTHER" id="PTHR44489">
    <property type="match status" value="1"/>
</dbReference>
<dbReference type="Pfam" id="PF00400">
    <property type="entry name" value="WD40"/>
    <property type="match status" value="3"/>
</dbReference>
<dbReference type="PROSITE" id="PS50082">
    <property type="entry name" value="WD_REPEATS_2"/>
    <property type="match status" value="1"/>
</dbReference>
<keyword evidence="6" id="KW-0238">DNA-binding</keyword>
<dbReference type="SUPFAM" id="SSF50978">
    <property type="entry name" value="WD40 repeat-like"/>
    <property type="match status" value="1"/>
</dbReference>
<sequence length="266" mass="28734">MVGVINVGGAVGCMLSEGPWVFVGLANLVKAWNIQTSAELSLNGPVGQVYSLVVGSDLLFAGTQEGAILAWKFNAAANCFEPAASLKGHALAVVTLVVGSNRMYSGSMDQSIRLWSLETLQCIQTLSSHTDVVMSVLCWDQFLLSASLDKTVKVGAATESGNLEVTYTHTEEHHLYNILSYCCFLPGLLTLCGMHDSEPRPVLFCSLNDNSIRVYDLPSFTERGKIYSKKEVRSIQIGPDGLFFTGDGSGQVRVWKWSAEPSTALS</sequence>
<dbReference type="InterPro" id="IPR036322">
    <property type="entry name" value="WD40_repeat_dom_sf"/>
</dbReference>
<dbReference type="PANTHER" id="PTHR44489:SF1">
    <property type="entry name" value="ZINC FINGER CCCH DOMAIN-CONTAINING PROTEIN 63"/>
    <property type="match status" value="1"/>
</dbReference>
<gene>
    <name evidence="8" type="ORF">CDL12_02172</name>
</gene>
<dbReference type="STRING" id="429701.A0A2G9I5R1"/>
<dbReference type="FunFam" id="2.130.10.10:FF:000869">
    <property type="entry name" value="Zinc finger CCCH domain-containing protein 48"/>
    <property type="match status" value="1"/>
</dbReference>
<evidence type="ECO:0000256" key="3">
    <source>
        <dbReference type="ARBA" id="ARBA00022737"/>
    </source>
</evidence>
<keyword evidence="3" id="KW-0677">Repeat</keyword>